<dbReference type="Gene3D" id="2.70.98.10">
    <property type="match status" value="1"/>
</dbReference>
<dbReference type="PANTHER" id="PTHR10091">
    <property type="entry name" value="ALDOSE-1-EPIMERASE"/>
    <property type="match status" value="1"/>
</dbReference>
<dbReference type="OrthoDB" id="9779408at2"/>
<dbReference type="InterPro" id="IPR008183">
    <property type="entry name" value="Aldose_1/G6P_1-epimerase"/>
</dbReference>
<dbReference type="GO" id="GO:0033499">
    <property type="term" value="P:galactose catabolic process via UDP-galactose, Leloir pathway"/>
    <property type="evidence" value="ECO:0007669"/>
    <property type="project" value="TreeGrafter"/>
</dbReference>
<accession>A0A5C7AFL7</accession>
<evidence type="ECO:0000256" key="9">
    <source>
        <dbReference type="ARBA" id="ARBA00023235"/>
    </source>
</evidence>
<evidence type="ECO:0000256" key="8">
    <source>
        <dbReference type="ARBA" id="ARBA00022837"/>
    </source>
</evidence>
<dbReference type="GO" id="GO:0006006">
    <property type="term" value="P:glucose metabolic process"/>
    <property type="evidence" value="ECO:0007669"/>
    <property type="project" value="TreeGrafter"/>
</dbReference>
<dbReference type="PIRSF" id="PIRSF005096">
    <property type="entry name" value="GALM"/>
    <property type="match status" value="1"/>
</dbReference>
<comment type="similarity">
    <text evidence="4 11">Belongs to the aldose epimerase family.</text>
</comment>
<dbReference type="NCBIfam" id="NF008277">
    <property type="entry name" value="PRK11055.1"/>
    <property type="match status" value="1"/>
</dbReference>
<dbReference type="InterPro" id="IPR014718">
    <property type="entry name" value="GH-type_carb-bd"/>
</dbReference>
<feature type="binding site" evidence="13">
    <location>
        <begin position="184"/>
        <end position="186"/>
    </location>
    <ligand>
        <name>beta-D-galactose</name>
        <dbReference type="ChEBI" id="CHEBI:27667"/>
    </ligand>
</feature>
<evidence type="ECO:0000256" key="3">
    <source>
        <dbReference type="ARBA" id="ARBA00005028"/>
    </source>
</evidence>
<evidence type="ECO:0000256" key="10">
    <source>
        <dbReference type="ARBA" id="ARBA00023277"/>
    </source>
</evidence>
<evidence type="ECO:0000256" key="6">
    <source>
        <dbReference type="ARBA" id="ARBA00013185"/>
    </source>
</evidence>
<comment type="subunit">
    <text evidence="5">Monomer.</text>
</comment>
<keyword evidence="10 11" id="KW-0119">Carbohydrate metabolism</keyword>
<protein>
    <recommendedName>
        <fullName evidence="7 11">Aldose 1-epimerase</fullName>
        <ecNumber evidence="6 11">5.1.3.3</ecNumber>
    </recommendedName>
</protein>
<gene>
    <name evidence="14" type="ORF">FUA26_13450</name>
</gene>
<dbReference type="AlphaFoldDB" id="A0A5C7AFL7"/>
<dbReference type="EC" id="5.1.3.3" evidence="6 11"/>
<dbReference type="InterPro" id="IPR015443">
    <property type="entry name" value="Aldose_1-epimerase"/>
</dbReference>
<proteinExistence type="inferred from homology"/>
<dbReference type="Pfam" id="PF01263">
    <property type="entry name" value="Aldose_epim"/>
    <property type="match status" value="1"/>
</dbReference>
<keyword evidence="15" id="KW-1185">Reference proteome</keyword>
<keyword evidence="9 11" id="KW-0413">Isomerase</keyword>
<dbReference type="GO" id="GO:0004034">
    <property type="term" value="F:aldose 1-epimerase activity"/>
    <property type="evidence" value="ECO:0007669"/>
    <property type="project" value="UniProtKB-EC"/>
</dbReference>
<evidence type="ECO:0000256" key="7">
    <source>
        <dbReference type="ARBA" id="ARBA00014165"/>
    </source>
</evidence>
<evidence type="ECO:0000256" key="13">
    <source>
        <dbReference type="PIRSR" id="PIRSR005096-3"/>
    </source>
</evidence>
<comment type="pathway">
    <text evidence="3 11">Carbohydrate metabolism; hexose metabolism.</text>
</comment>
<evidence type="ECO:0000256" key="12">
    <source>
        <dbReference type="PIRSR" id="PIRSR005096-1"/>
    </source>
</evidence>
<evidence type="ECO:0000256" key="5">
    <source>
        <dbReference type="ARBA" id="ARBA00011245"/>
    </source>
</evidence>
<dbReference type="GO" id="GO:0030246">
    <property type="term" value="F:carbohydrate binding"/>
    <property type="evidence" value="ECO:0007669"/>
    <property type="project" value="InterPro"/>
</dbReference>
<evidence type="ECO:0000256" key="11">
    <source>
        <dbReference type="PIRNR" id="PIRNR005096"/>
    </source>
</evidence>
<dbReference type="InterPro" id="IPR011013">
    <property type="entry name" value="Gal_mutarotase_sf_dom"/>
</dbReference>
<dbReference type="Proteomes" id="UP000321790">
    <property type="component" value="Unassembled WGS sequence"/>
</dbReference>
<dbReference type="RefSeq" id="WP_147137148.1">
    <property type="nucleotide sequence ID" value="NZ_VOSC01000030.1"/>
</dbReference>
<reference evidence="15" key="1">
    <citation type="submission" date="2019-08" db="EMBL/GenBank/DDBJ databases">
        <title>Seonamhaeicola sediminis sp. nov., isolated from marine sediment.</title>
        <authorList>
            <person name="Cao W.R."/>
        </authorList>
    </citation>
    <scope>NUCLEOTIDE SEQUENCE [LARGE SCALE GENOMIC DNA]</scope>
    <source>
        <strain evidence="15">Gy8</strain>
    </source>
</reference>
<evidence type="ECO:0000256" key="4">
    <source>
        <dbReference type="ARBA" id="ARBA00006206"/>
    </source>
</evidence>
<dbReference type="InterPro" id="IPR018052">
    <property type="entry name" value="Ald1_epimerase_CS"/>
</dbReference>
<organism evidence="14 15">
    <name type="scientific">Seonamhaeicola algicola</name>
    <dbReference type="NCBI Taxonomy" id="1719036"/>
    <lineage>
        <taxon>Bacteria</taxon>
        <taxon>Pseudomonadati</taxon>
        <taxon>Bacteroidota</taxon>
        <taxon>Flavobacteriia</taxon>
        <taxon>Flavobacteriales</taxon>
        <taxon>Flavobacteriaceae</taxon>
    </lineage>
</organism>
<dbReference type="UniPathway" id="UPA00242"/>
<name>A0A5C7AFL7_9FLAO</name>
<comment type="cofactor">
    <cofactor evidence="2">
        <name>Ca(2+)</name>
        <dbReference type="ChEBI" id="CHEBI:29108"/>
    </cofactor>
</comment>
<dbReference type="SUPFAM" id="SSF74650">
    <property type="entry name" value="Galactose mutarotase-like"/>
    <property type="match status" value="1"/>
</dbReference>
<comment type="catalytic activity">
    <reaction evidence="1 11">
        <text>alpha-D-glucose = beta-D-glucose</text>
        <dbReference type="Rhea" id="RHEA:10264"/>
        <dbReference type="ChEBI" id="CHEBI:15903"/>
        <dbReference type="ChEBI" id="CHEBI:17925"/>
        <dbReference type="EC" id="5.1.3.3"/>
    </reaction>
</comment>
<dbReference type="CDD" id="cd09019">
    <property type="entry name" value="galactose_mutarotase_like"/>
    <property type="match status" value="1"/>
</dbReference>
<keyword evidence="8" id="KW-0106">Calcium</keyword>
<evidence type="ECO:0000256" key="1">
    <source>
        <dbReference type="ARBA" id="ARBA00001614"/>
    </source>
</evidence>
<comment type="caution">
    <text evidence="14">The sequence shown here is derived from an EMBL/GenBank/DDBJ whole genome shotgun (WGS) entry which is preliminary data.</text>
</comment>
<dbReference type="InterPro" id="IPR047215">
    <property type="entry name" value="Galactose_mutarotase-like"/>
</dbReference>
<feature type="active site" description="Proton acceptor" evidence="12">
    <location>
        <position position="314"/>
    </location>
</feature>
<evidence type="ECO:0000256" key="2">
    <source>
        <dbReference type="ARBA" id="ARBA00001913"/>
    </source>
</evidence>
<dbReference type="PANTHER" id="PTHR10091:SF0">
    <property type="entry name" value="GALACTOSE MUTAROTASE"/>
    <property type="match status" value="1"/>
</dbReference>
<dbReference type="EMBL" id="VOSC01000030">
    <property type="protein sequence ID" value="TXE07221.1"/>
    <property type="molecule type" value="Genomic_DNA"/>
</dbReference>
<feature type="active site" description="Proton donor" evidence="12">
    <location>
        <position position="184"/>
    </location>
</feature>
<sequence length="348" mass="38314">MSVTKTSFGNYNDVDIQQFTLSNDNGMAVKITNYGATITSLKVPVDGELREVACGFDALSGYFSEDYKNNAPYFGCTVGRYCSQIKDSKFTLNDKTYSLADNCGPNNLHGGAVGFDKKIWDAEVITIQGASAALKMRLKSKDLEEGFPGNVDVSVVFSINNANELHINYEATPDADTPLSLTNHTYFNLSGFSESIENHKVQVNTNKRLETDETGAATGVILKLNNKADDLRQPKRIADVHQAMGDGFEHFYVFDNPNANLIQTAVITNSVGDLSLEVYSTEPSMLLYTGKYTSNDLKREDGTQFGKYRGFCCETHRYPNGPNIQNSPGSITKAGETFTSTTIFKFKN</sequence>
<dbReference type="PROSITE" id="PS00545">
    <property type="entry name" value="ALDOSE_1_EPIMERASE"/>
    <property type="match status" value="1"/>
</dbReference>
<evidence type="ECO:0000313" key="15">
    <source>
        <dbReference type="Proteomes" id="UP000321790"/>
    </source>
</evidence>
<evidence type="ECO:0000313" key="14">
    <source>
        <dbReference type="EMBL" id="TXE07221.1"/>
    </source>
</evidence>